<dbReference type="GO" id="GO:0006260">
    <property type="term" value="P:DNA replication"/>
    <property type="evidence" value="ECO:0007669"/>
    <property type="project" value="TreeGrafter"/>
</dbReference>
<evidence type="ECO:0000313" key="3">
    <source>
        <dbReference type="Proteomes" id="UP000064249"/>
    </source>
</evidence>
<dbReference type="EMBL" id="LGFU01000005">
    <property type="protein sequence ID" value="KUK46846.1"/>
    <property type="molecule type" value="Genomic_DNA"/>
</dbReference>
<proteinExistence type="predicted"/>
<protein>
    <recommendedName>
        <fullName evidence="1">AAA+ ATPase domain-containing protein</fullName>
    </recommendedName>
</protein>
<evidence type="ECO:0000259" key="1">
    <source>
        <dbReference type="SMART" id="SM00382"/>
    </source>
</evidence>
<dbReference type="Proteomes" id="UP000064249">
    <property type="component" value="Unassembled WGS sequence"/>
</dbReference>
<dbReference type="PATRIC" id="fig|167964.4.peg.85"/>
<organism evidence="2 3">
    <name type="scientific">Anaerolinea thermophila</name>
    <dbReference type="NCBI Taxonomy" id="167964"/>
    <lineage>
        <taxon>Bacteria</taxon>
        <taxon>Bacillati</taxon>
        <taxon>Chloroflexota</taxon>
        <taxon>Anaerolineae</taxon>
        <taxon>Anaerolineales</taxon>
        <taxon>Anaerolineaceae</taxon>
        <taxon>Anaerolinea</taxon>
    </lineage>
</organism>
<comment type="caution">
    <text evidence="2">The sequence shown here is derived from an EMBL/GenBank/DDBJ whole genome shotgun (WGS) entry which is preliminary data.</text>
</comment>
<dbReference type="SUPFAM" id="SSF52540">
    <property type="entry name" value="P-loop containing nucleoside triphosphate hydrolases"/>
    <property type="match status" value="2"/>
</dbReference>
<feature type="domain" description="AAA+ ATPase" evidence="1">
    <location>
        <begin position="298"/>
        <end position="424"/>
    </location>
</feature>
<dbReference type="InterPro" id="IPR027417">
    <property type="entry name" value="P-loop_NTPase"/>
</dbReference>
<name>A0A101FYN5_9CHLR</name>
<dbReference type="Gene3D" id="3.40.50.300">
    <property type="entry name" value="P-loop containing nucleotide triphosphate hydrolases"/>
    <property type="match status" value="2"/>
</dbReference>
<feature type="domain" description="AAA+ ATPase" evidence="1">
    <location>
        <begin position="106"/>
        <end position="235"/>
    </location>
</feature>
<dbReference type="AlphaFoldDB" id="A0A101FYN5"/>
<dbReference type="Pfam" id="PF01695">
    <property type="entry name" value="IstB_IS21"/>
    <property type="match status" value="2"/>
</dbReference>
<gene>
    <name evidence="2" type="ORF">XD73_0250</name>
</gene>
<dbReference type="SMART" id="SM00382">
    <property type="entry name" value="AAA"/>
    <property type="match status" value="2"/>
</dbReference>
<dbReference type="PANTHER" id="PTHR30050:SF4">
    <property type="entry name" value="ATP-BINDING PROTEIN RV3427C IN INSERTION SEQUENCE-RELATED"/>
    <property type="match status" value="1"/>
</dbReference>
<accession>A0A101FYN5</accession>
<dbReference type="InterPro" id="IPR003593">
    <property type="entry name" value="AAA+_ATPase"/>
</dbReference>
<reference evidence="2 3" key="1">
    <citation type="journal article" date="2015" name="MBio">
        <title>Genome-Resolved Metagenomic Analysis Reveals Roles for Candidate Phyla and Other Microbial Community Members in Biogeochemical Transformations in Oil Reservoirs.</title>
        <authorList>
            <person name="Hu P."/>
            <person name="Tom L."/>
            <person name="Singh A."/>
            <person name="Thomas B.C."/>
            <person name="Baker B.J."/>
            <person name="Piceno Y.M."/>
            <person name="Andersen G.L."/>
            <person name="Banfield J.F."/>
        </authorList>
    </citation>
    <scope>NUCLEOTIDE SEQUENCE [LARGE SCALE GENOMIC DNA]</scope>
    <source>
        <strain evidence="2">46_16</strain>
    </source>
</reference>
<sequence length="438" mass="49519">MANSSKTDKTPVLPGDPNCPICHGIGFVSEDLPINHPNFGKMEVCTCRLEKVENAVRENLYNFSNIDSFRAMTFDTFNIHGRGNAKDANKSLELAFQVAKSYAAEPSGWLFLTGKFGCGKTHLAAAIANEIIQKGTRTLFLTVPDLLDWLRFAFGAQEGTFEERFSEIRNVPFLVLDDLGTQNATPWAEEKLFQIINHRYVNHLPTVITSNLDVAEIDERISSRLNDRDLVNKITITSADYRDPLSDHKDSPISTLAYLSEHRTFTNFSARKNEKLPADEQKSLDRAFLAAQKFAENPKGWLIFLGTYGTGKTHLAAAIANYRRAAGDDPIFTVVPDLLDHLRATFNPNSPVSYDHIFNQVRNARLLILDDLGTQNTTPWAREKLFQILNFRYETKTPTVITSSLKLEDMDPRIRTRMLDSRVCAIYPIEVRPYENLL</sequence>
<dbReference type="InterPro" id="IPR002611">
    <property type="entry name" value="IstB_ATP-bd"/>
</dbReference>
<dbReference type="PANTHER" id="PTHR30050">
    <property type="entry name" value="CHROMOSOMAL REPLICATION INITIATOR PROTEIN DNAA"/>
    <property type="match status" value="1"/>
</dbReference>
<dbReference type="CDD" id="cd00009">
    <property type="entry name" value="AAA"/>
    <property type="match status" value="1"/>
</dbReference>
<evidence type="ECO:0000313" key="2">
    <source>
        <dbReference type="EMBL" id="KUK46846.1"/>
    </source>
</evidence>
<dbReference type="GO" id="GO:0005524">
    <property type="term" value="F:ATP binding"/>
    <property type="evidence" value="ECO:0007669"/>
    <property type="project" value="InterPro"/>
</dbReference>